<keyword evidence="5 6" id="KW-0472">Membrane</keyword>
<dbReference type="EMBL" id="QMFB01000007">
    <property type="protein sequence ID" value="RAV20619.1"/>
    <property type="molecule type" value="Genomic_DNA"/>
</dbReference>
<reference evidence="8 9" key="1">
    <citation type="journal article" date="2009" name="Int. J. Syst. Evol. Microbiol.">
        <title>Paenibacillus contaminans sp. nov., isolated from a contaminated laboratory plate.</title>
        <authorList>
            <person name="Chou J.H."/>
            <person name="Lee J.H."/>
            <person name="Lin M.C."/>
            <person name="Chang P.S."/>
            <person name="Arun A.B."/>
            <person name="Young C.C."/>
            <person name="Chen W.M."/>
        </authorList>
    </citation>
    <scope>NUCLEOTIDE SEQUENCE [LARGE SCALE GENOMIC DNA]</scope>
    <source>
        <strain evidence="8 9">CKOBP-6</strain>
    </source>
</reference>
<evidence type="ECO:0000256" key="5">
    <source>
        <dbReference type="ARBA" id="ARBA00023136"/>
    </source>
</evidence>
<name>A0A329ML87_9BACL</name>
<feature type="transmembrane region" description="Helical" evidence="6">
    <location>
        <begin position="230"/>
        <end position="251"/>
    </location>
</feature>
<dbReference type="PROSITE" id="PS50850">
    <property type="entry name" value="MFS"/>
    <property type="match status" value="1"/>
</dbReference>
<feature type="transmembrane region" description="Helical" evidence="6">
    <location>
        <begin position="72"/>
        <end position="90"/>
    </location>
</feature>
<protein>
    <recommendedName>
        <fullName evidence="7">Major facilitator superfamily (MFS) profile domain-containing protein</fullName>
    </recommendedName>
</protein>
<feature type="transmembrane region" description="Helical" evidence="6">
    <location>
        <begin position="139"/>
        <end position="158"/>
    </location>
</feature>
<feature type="transmembrane region" description="Helical" evidence="6">
    <location>
        <begin position="164"/>
        <end position="183"/>
    </location>
</feature>
<dbReference type="InterPro" id="IPR020846">
    <property type="entry name" value="MFS_dom"/>
</dbReference>
<organism evidence="8 9">
    <name type="scientific">Paenibacillus contaminans</name>
    <dbReference type="NCBI Taxonomy" id="450362"/>
    <lineage>
        <taxon>Bacteria</taxon>
        <taxon>Bacillati</taxon>
        <taxon>Bacillota</taxon>
        <taxon>Bacilli</taxon>
        <taxon>Bacillales</taxon>
        <taxon>Paenibacillaceae</taxon>
        <taxon>Paenibacillus</taxon>
    </lineage>
</organism>
<dbReference type="PANTHER" id="PTHR23530">
    <property type="entry name" value="TRANSPORT PROTEIN-RELATED"/>
    <property type="match status" value="1"/>
</dbReference>
<dbReference type="GO" id="GO:0022857">
    <property type="term" value="F:transmembrane transporter activity"/>
    <property type="evidence" value="ECO:0007669"/>
    <property type="project" value="InterPro"/>
</dbReference>
<dbReference type="Gene3D" id="1.20.1250.20">
    <property type="entry name" value="MFS general substrate transporter like domains"/>
    <property type="match status" value="1"/>
</dbReference>
<evidence type="ECO:0000256" key="4">
    <source>
        <dbReference type="ARBA" id="ARBA00022989"/>
    </source>
</evidence>
<dbReference type="GO" id="GO:0005886">
    <property type="term" value="C:plasma membrane"/>
    <property type="evidence" value="ECO:0007669"/>
    <property type="project" value="UniProtKB-SubCell"/>
</dbReference>
<gene>
    <name evidence="8" type="ORF">DQG23_13980</name>
</gene>
<keyword evidence="9" id="KW-1185">Reference proteome</keyword>
<dbReference type="InterPro" id="IPR036259">
    <property type="entry name" value="MFS_trans_sf"/>
</dbReference>
<feature type="transmembrane region" description="Helical" evidence="6">
    <location>
        <begin position="40"/>
        <end position="60"/>
    </location>
</feature>
<dbReference type="SUPFAM" id="SSF103473">
    <property type="entry name" value="MFS general substrate transporter"/>
    <property type="match status" value="1"/>
</dbReference>
<keyword evidence="2" id="KW-0813">Transport</keyword>
<comment type="caution">
    <text evidence="8">The sequence shown here is derived from an EMBL/GenBank/DDBJ whole genome shotgun (WGS) entry which is preliminary data.</text>
</comment>
<feature type="transmembrane region" description="Helical" evidence="6">
    <location>
        <begin position="353"/>
        <end position="376"/>
    </location>
</feature>
<feature type="transmembrane region" description="Helical" evidence="6">
    <location>
        <begin position="296"/>
        <end position="313"/>
    </location>
</feature>
<dbReference type="InterPro" id="IPR011701">
    <property type="entry name" value="MFS"/>
</dbReference>
<comment type="subcellular location">
    <subcellularLocation>
        <location evidence="1">Cell membrane</location>
        <topology evidence="1">Multi-pass membrane protein</topology>
    </subcellularLocation>
</comment>
<sequence>MKTLRYKRNVPLFFVYQWIGMFMLDRAIWMLFLVSKGLTLGQIALLETLFHAVNFVAEVPTGMIADRFGKRTSLLAAQAVGIASAVWLIAASDFYGLTAAFMLGSLVHTLQSGAASALFYETLKGQGKQSAFAKLNSRLASIALVSMGVSGMAGGALADLNWAYVYAGKALLHFICLFVIWLMEEPAILPDQEEDLETNEEERRANGFERLPLTGQIRGIVSFIGRNKTFAVLSVFGAVLYAMSWSIGFYSQVIFQQIGLDNGIIGLINGAETWFSAAVAAIAYLGERLLGRRGTIWISALGFMLCLALFGYQGDAIGAVSFFFLMALFISGLEPLLETYLHELVPSPMRATMLSVFSMMISACMMVTFLVIGMLADRMSLSASLQTILNVWLPLMAGITAIAARSAHRHWCRKSVQ</sequence>
<dbReference type="Proteomes" id="UP000250369">
    <property type="component" value="Unassembled WGS sequence"/>
</dbReference>
<dbReference type="Pfam" id="PF07690">
    <property type="entry name" value="MFS_1"/>
    <property type="match status" value="1"/>
</dbReference>
<proteinExistence type="predicted"/>
<evidence type="ECO:0000259" key="7">
    <source>
        <dbReference type="PROSITE" id="PS50850"/>
    </source>
</evidence>
<accession>A0A329ML87</accession>
<evidence type="ECO:0000256" key="3">
    <source>
        <dbReference type="ARBA" id="ARBA00022692"/>
    </source>
</evidence>
<feature type="transmembrane region" description="Helical" evidence="6">
    <location>
        <begin position="263"/>
        <end position="284"/>
    </location>
</feature>
<evidence type="ECO:0000313" key="8">
    <source>
        <dbReference type="EMBL" id="RAV20619.1"/>
    </source>
</evidence>
<feature type="transmembrane region" description="Helical" evidence="6">
    <location>
        <begin position="388"/>
        <end position="407"/>
    </location>
</feature>
<evidence type="ECO:0000256" key="1">
    <source>
        <dbReference type="ARBA" id="ARBA00004651"/>
    </source>
</evidence>
<dbReference type="PANTHER" id="PTHR23530:SF1">
    <property type="entry name" value="PERMEASE, MAJOR FACILITATOR SUPERFAMILY-RELATED"/>
    <property type="match status" value="1"/>
</dbReference>
<feature type="transmembrane region" description="Helical" evidence="6">
    <location>
        <begin position="96"/>
        <end position="119"/>
    </location>
</feature>
<keyword evidence="3 6" id="KW-0812">Transmembrane</keyword>
<dbReference type="AlphaFoldDB" id="A0A329ML87"/>
<evidence type="ECO:0000313" key="9">
    <source>
        <dbReference type="Proteomes" id="UP000250369"/>
    </source>
</evidence>
<dbReference type="OrthoDB" id="9816124at2"/>
<keyword evidence="4 6" id="KW-1133">Transmembrane helix</keyword>
<feature type="transmembrane region" description="Helical" evidence="6">
    <location>
        <begin position="12"/>
        <end position="34"/>
    </location>
</feature>
<evidence type="ECO:0000256" key="2">
    <source>
        <dbReference type="ARBA" id="ARBA00022448"/>
    </source>
</evidence>
<dbReference type="RefSeq" id="WP_113031477.1">
    <property type="nucleotide sequence ID" value="NZ_QMFB01000007.1"/>
</dbReference>
<dbReference type="InterPro" id="IPR053160">
    <property type="entry name" value="MFS_DHA3_Transporter"/>
</dbReference>
<evidence type="ECO:0000256" key="6">
    <source>
        <dbReference type="SAM" id="Phobius"/>
    </source>
</evidence>
<feature type="domain" description="Major facilitator superfamily (MFS) profile" evidence="7">
    <location>
        <begin position="1"/>
        <end position="409"/>
    </location>
</feature>
<feature type="transmembrane region" description="Helical" evidence="6">
    <location>
        <begin position="319"/>
        <end position="341"/>
    </location>
</feature>